<dbReference type="SMART" id="SM01232">
    <property type="entry name" value="H2TH"/>
    <property type="match status" value="1"/>
</dbReference>
<evidence type="ECO:0000256" key="15">
    <source>
        <dbReference type="ARBA" id="ARBA00044632"/>
    </source>
</evidence>
<comment type="cofactor">
    <cofactor evidence="2">
        <name>Zn(2+)</name>
        <dbReference type="ChEBI" id="CHEBI:29105"/>
    </cofactor>
</comment>
<evidence type="ECO:0000256" key="11">
    <source>
        <dbReference type="ARBA" id="ARBA00023204"/>
    </source>
</evidence>
<evidence type="ECO:0000259" key="17">
    <source>
        <dbReference type="PROSITE" id="PS51066"/>
    </source>
</evidence>
<proteinExistence type="inferred from homology"/>
<evidence type="ECO:0000256" key="7">
    <source>
        <dbReference type="ARBA" id="ARBA00022771"/>
    </source>
</evidence>
<evidence type="ECO:0000256" key="8">
    <source>
        <dbReference type="ARBA" id="ARBA00022801"/>
    </source>
</evidence>
<dbReference type="InterPro" id="IPR012319">
    <property type="entry name" value="FPG_cat"/>
</dbReference>
<dbReference type="Gene3D" id="3.20.190.10">
    <property type="entry name" value="MutM-like, N-terminal"/>
    <property type="match status" value="1"/>
</dbReference>
<evidence type="ECO:0000313" key="19">
    <source>
        <dbReference type="EMBL" id="PIR73149.1"/>
    </source>
</evidence>
<dbReference type="FunFam" id="1.10.8.50:FF:000003">
    <property type="entry name" value="Formamidopyrimidine-DNA glycosylase"/>
    <property type="match status" value="1"/>
</dbReference>
<dbReference type="PROSITE" id="PS51066">
    <property type="entry name" value="ZF_FPG_2"/>
    <property type="match status" value="1"/>
</dbReference>
<keyword evidence="14" id="KW-0326">Glycosidase</keyword>
<dbReference type="PROSITE" id="PS51068">
    <property type="entry name" value="FPG_CAT"/>
    <property type="match status" value="1"/>
</dbReference>
<protein>
    <recommendedName>
        <fullName evidence="21">DNA-formamidopyrimidine glycosylase</fullName>
    </recommendedName>
</protein>
<dbReference type="SUPFAM" id="SSF81624">
    <property type="entry name" value="N-terminal domain of MutM-like DNA repair proteins"/>
    <property type="match status" value="1"/>
</dbReference>
<evidence type="ECO:0000256" key="5">
    <source>
        <dbReference type="ARBA" id="ARBA00022723"/>
    </source>
</evidence>
<keyword evidence="13" id="KW-0511">Multifunctional enzyme</keyword>
<evidence type="ECO:0000256" key="4">
    <source>
        <dbReference type="ARBA" id="ARBA00011245"/>
    </source>
</evidence>
<dbReference type="EMBL" id="PFCH01000001">
    <property type="protein sequence ID" value="PIR73149.1"/>
    <property type="molecule type" value="Genomic_DNA"/>
</dbReference>
<evidence type="ECO:0000259" key="18">
    <source>
        <dbReference type="PROSITE" id="PS51068"/>
    </source>
</evidence>
<evidence type="ECO:0000256" key="3">
    <source>
        <dbReference type="ARBA" id="ARBA00009409"/>
    </source>
</evidence>
<evidence type="ECO:0000256" key="6">
    <source>
        <dbReference type="ARBA" id="ARBA00022763"/>
    </source>
</evidence>
<dbReference type="GO" id="GO:0140078">
    <property type="term" value="F:class I DNA-(apurinic or apyrimidinic site) endonuclease activity"/>
    <property type="evidence" value="ECO:0007669"/>
    <property type="project" value="UniProtKB-EC"/>
</dbReference>
<dbReference type="InterPro" id="IPR020629">
    <property type="entry name" value="FPG_Glyclase"/>
</dbReference>
<keyword evidence="8" id="KW-0378">Hydrolase</keyword>
<evidence type="ECO:0000313" key="20">
    <source>
        <dbReference type="Proteomes" id="UP000228508"/>
    </source>
</evidence>
<dbReference type="InterPro" id="IPR010979">
    <property type="entry name" value="Ribosomal_uS13-like_H2TH"/>
</dbReference>
<evidence type="ECO:0000256" key="1">
    <source>
        <dbReference type="ARBA" id="ARBA00001668"/>
    </source>
</evidence>
<reference evidence="20" key="1">
    <citation type="submission" date="2017-09" db="EMBL/GenBank/DDBJ databases">
        <title>Depth-based differentiation of microbial function through sediment-hosted aquifers and enrichment of novel symbionts in the deep terrestrial subsurface.</title>
        <authorList>
            <person name="Probst A.J."/>
            <person name="Ladd B."/>
            <person name="Jarett J.K."/>
            <person name="Geller-Mcgrath D.E."/>
            <person name="Sieber C.M.K."/>
            <person name="Emerson J.B."/>
            <person name="Anantharaman K."/>
            <person name="Thomas B.C."/>
            <person name="Malmstrom R."/>
            <person name="Stieglmeier M."/>
            <person name="Klingl A."/>
            <person name="Woyke T."/>
            <person name="Ryan C.M."/>
            <person name="Banfield J.F."/>
        </authorList>
    </citation>
    <scope>NUCLEOTIDE SEQUENCE [LARGE SCALE GENOMIC DNA]</scope>
</reference>
<feature type="domain" description="FPG-type" evidence="17">
    <location>
        <begin position="255"/>
        <end position="279"/>
    </location>
</feature>
<dbReference type="GO" id="GO:0034039">
    <property type="term" value="F:8-oxo-7,8-dihydroguanine DNA N-glycosylase activity"/>
    <property type="evidence" value="ECO:0007669"/>
    <property type="project" value="TreeGrafter"/>
</dbReference>
<dbReference type="GO" id="GO:0008270">
    <property type="term" value="F:zinc ion binding"/>
    <property type="evidence" value="ECO:0007669"/>
    <property type="project" value="UniProtKB-KW"/>
</dbReference>
<evidence type="ECO:0000256" key="10">
    <source>
        <dbReference type="ARBA" id="ARBA00023125"/>
    </source>
</evidence>
<keyword evidence="11" id="KW-0234">DNA repair</keyword>
<comment type="catalytic activity">
    <reaction evidence="1">
        <text>Hydrolysis of DNA containing ring-opened 7-methylguanine residues, releasing 2,6-diamino-4-hydroxy-5-(N-methyl)formamidopyrimidine.</text>
        <dbReference type="EC" id="3.2.2.23"/>
    </reaction>
</comment>
<dbReference type="NCBIfam" id="TIGR00577">
    <property type="entry name" value="fpg"/>
    <property type="match status" value="1"/>
</dbReference>
<evidence type="ECO:0000256" key="9">
    <source>
        <dbReference type="ARBA" id="ARBA00022833"/>
    </source>
</evidence>
<accession>A0A2H0TLY0</accession>
<evidence type="ECO:0000256" key="12">
    <source>
        <dbReference type="ARBA" id="ARBA00023239"/>
    </source>
</evidence>
<evidence type="ECO:0000256" key="16">
    <source>
        <dbReference type="PROSITE-ProRule" id="PRU00391"/>
    </source>
</evidence>
<dbReference type="AlphaFoldDB" id="A0A2H0TLY0"/>
<evidence type="ECO:0008006" key="21">
    <source>
        <dbReference type="Google" id="ProtNLM"/>
    </source>
</evidence>
<comment type="subunit">
    <text evidence="4">Monomer.</text>
</comment>
<dbReference type="Gene3D" id="1.10.8.50">
    <property type="match status" value="1"/>
</dbReference>
<evidence type="ECO:0000256" key="2">
    <source>
        <dbReference type="ARBA" id="ARBA00001947"/>
    </source>
</evidence>
<keyword evidence="12" id="KW-0456">Lyase</keyword>
<dbReference type="SMART" id="SM00898">
    <property type="entry name" value="Fapy_DNA_glyco"/>
    <property type="match status" value="1"/>
</dbReference>
<dbReference type="InterPro" id="IPR000214">
    <property type="entry name" value="Znf_DNA_glyclase/AP_lyase"/>
</dbReference>
<evidence type="ECO:0000256" key="13">
    <source>
        <dbReference type="ARBA" id="ARBA00023268"/>
    </source>
</evidence>
<dbReference type="GO" id="GO:0006284">
    <property type="term" value="P:base-excision repair"/>
    <property type="evidence" value="ECO:0007669"/>
    <property type="project" value="InterPro"/>
</dbReference>
<feature type="domain" description="Formamidopyrimidine-DNA glycosylase catalytic" evidence="18">
    <location>
        <begin position="2"/>
        <end position="130"/>
    </location>
</feature>
<dbReference type="InterPro" id="IPR035937">
    <property type="entry name" value="FPG_N"/>
</dbReference>
<dbReference type="Proteomes" id="UP000228508">
    <property type="component" value="Unassembled WGS sequence"/>
</dbReference>
<dbReference type="PANTHER" id="PTHR22993:SF9">
    <property type="entry name" value="FORMAMIDOPYRIMIDINE-DNA GLYCOSYLASE"/>
    <property type="match status" value="1"/>
</dbReference>
<comment type="caution">
    <text evidence="19">The sequence shown here is derived from an EMBL/GenBank/DDBJ whole genome shotgun (WGS) entry which is preliminary data.</text>
</comment>
<dbReference type="SUPFAM" id="SSF57716">
    <property type="entry name" value="Glucocorticoid receptor-like (DNA-binding domain)"/>
    <property type="match status" value="1"/>
</dbReference>
<name>A0A2H0TLY0_9BACT</name>
<keyword evidence="7 16" id="KW-0863">Zinc-finger</keyword>
<dbReference type="NCBIfam" id="NF002211">
    <property type="entry name" value="PRK01103.1"/>
    <property type="match status" value="1"/>
</dbReference>
<keyword evidence="5" id="KW-0479">Metal-binding</keyword>
<comment type="similarity">
    <text evidence="3">Belongs to the FPG family.</text>
</comment>
<dbReference type="Pfam" id="PF01149">
    <property type="entry name" value="Fapy_DNA_glyco"/>
    <property type="match status" value="1"/>
</dbReference>
<dbReference type="InterPro" id="IPR015886">
    <property type="entry name" value="H2TH_FPG"/>
</dbReference>
<dbReference type="Pfam" id="PF06831">
    <property type="entry name" value="H2TH"/>
    <property type="match status" value="1"/>
</dbReference>
<evidence type="ECO:0000256" key="14">
    <source>
        <dbReference type="ARBA" id="ARBA00023295"/>
    </source>
</evidence>
<sequence length="279" mass="32574">MPELPEVETIIRDLNKKVLHRTFIDVWTDFPKTIRKPEDFEQFKKKIKGKKIQKIWRRGKNIIFNLSEDCSLLIHQKLTGHLLLGKWEFKEGKWIPPAGPLAEKINTYIHLLFTLDNGQMLALSDLRKFAKVEFWDNEGLKKEMGSFGPEPLENDFTFEKFHECLSKKRKGKIKQVLMNQTVIAGIGNIYSDEILWQAKICPFKDVSKLKTDEELKEIYQAMKEILAKAIKLGGESISDFRRISGKKGYFDKERKVYRREGKPCPRCSTKIKRTKLGGR</sequence>
<feature type="non-terminal residue" evidence="19">
    <location>
        <position position="279"/>
    </location>
</feature>
<dbReference type="PANTHER" id="PTHR22993">
    <property type="entry name" value="FORMAMIDOPYRIMIDINE-DNA GLYCOSYLASE"/>
    <property type="match status" value="1"/>
</dbReference>
<dbReference type="GO" id="GO:0003684">
    <property type="term" value="F:damaged DNA binding"/>
    <property type="evidence" value="ECO:0007669"/>
    <property type="project" value="InterPro"/>
</dbReference>
<organism evidence="19 20">
    <name type="scientific">Candidatus Nealsonbacteria bacterium CG10_big_fil_rev_8_21_14_0_10_36_23</name>
    <dbReference type="NCBI Taxonomy" id="1974709"/>
    <lineage>
        <taxon>Bacteria</taxon>
        <taxon>Candidatus Nealsoniibacteriota</taxon>
    </lineage>
</organism>
<comment type="catalytic activity">
    <reaction evidence="15">
        <text>2'-deoxyribonucleotide-(2'-deoxyribose 5'-phosphate)-2'-deoxyribonucleotide-DNA = a 3'-end 2'-deoxyribonucleotide-(2,3-dehydro-2,3-deoxyribose 5'-phosphate)-DNA + a 5'-end 5'-phospho-2'-deoxyribonucleoside-DNA + H(+)</text>
        <dbReference type="Rhea" id="RHEA:66592"/>
        <dbReference type="Rhea" id="RHEA-COMP:13180"/>
        <dbReference type="Rhea" id="RHEA-COMP:16897"/>
        <dbReference type="Rhea" id="RHEA-COMP:17067"/>
        <dbReference type="ChEBI" id="CHEBI:15378"/>
        <dbReference type="ChEBI" id="CHEBI:136412"/>
        <dbReference type="ChEBI" id="CHEBI:157695"/>
        <dbReference type="ChEBI" id="CHEBI:167181"/>
        <dbReference type="EC" id="4.2.99.18"/>
    </reaction>
</comment>
<keyword evidence="6" id="KW-0227">DNA damage</keyword>
<keyword evidence="10" id="KW-0238">DNA-binding</keyword>
<keyword evidence="9" id="KW-0862">Zinc</keyword>
<dbReference type="SUPFAM" id="SSF46946">
    <property type="entry name" value="S13-like H2TH domain"/>
    <property type="match status" value="1"/>
</dbReference>
<gene>
    <name evidence="19" type="ORF">COV26_00005</name>
</gene>